<reference evidence="1 2" key="1">
    <citation type="journal article" date="2016" name="Nat. Commun.">
        <title>Thousands of microbial genomes shed light on interconnected biogeochemical processes in an aquifer system.</title>
        <authorList>
            <person name="Anantharaman K."/>
            <person name="Brown C.T."/>
            <person name="Hug L.A."/>
            <person name="Sharon I."/>
            <person name="Castelle C.J."/>
            <person name="Probst A.J."/>
            <person name="Thomas B.C."/>
            <person name="Singh A."/>
            <person name="Wilkins M.J."/>
            <person name="Karaoz U."/>
            <person name="Brodie E.L."/>
            <person name="Williams K.H."/>
            <person name="Hubbard S.S."/>
            <person name="Banfield J.F."/>
        </authorList>
    </citation>
    <scope>NUCLEOTIDE SEQUENCE [LARGE SCALE GENOMIC DNA]</scope>
</reference>
<sequence length="228" mass="25055">MGISAVDKLINIENLTLSPSVKLGDKKNVNVNVAGNLVINQAYAGTVSANNPDLIVEESKELLSSGKTSNTIDINVKITLSPYIGVVKSPNLPGTRIHMEFTTANSYDSPQVIKGAYVKFGDGQLHFKLFFKINENGSRQPDLAIRFPIIVNSKGTTRLAMEFENFDVSLIHKGTLKGELVILTGEEKIAKKEFEFEVNEAMVNTLDQLQKIAERNKSPVVFDAMIKS</sequence>
<dbReference type="AlphaFoldDB" id="A0A1F7GYT6"/>
<gene>
    <name evidence="1" type="ORF">A3C25_04860</name>
</gene>
<dbReference type="EMBL" id="MFZO01000040">
    <property type="protein sequence ID" value="OGK23955.1"/>
    <property type="molecule type" value="Genomic_DNA"/>
</dbReference>
<protein>
    <submittedName>
        <fullName evidence="1">Uncharacterized protein</fullName>
    </submittedName>
</protein>
<dbReference type="Proteomes" id="UP000177913">
    <property type="component" value="Unassembled WGS sequence"/>
</dbReference>
<organism evidence="1 2">
    <name type="scientific">Candidatus Roizmanbacteria bacterium RIFCSPHIGHO2_02_FULL_38_11</name>
    <dbReference type="NCBI Taxonomy" id="1802039"/>
    <lineage>
        <taxon>Bacteria</taxon>
        <taxon>Candidatus Roizmaniibacteriota</taxon>
    </lineage>
</organism>
<accession>A0A1F7GYT6</accession>
<evidence type="ECO:0000313" key="1">
    <source>
        <dbReference type="EMBL" id="OGK23955.1"/>
    </source>
</evidence>
<name>A0A1F7GYT6_9BACT</name>
<evidence type="ECO:0000313" key="2">
    <source>
        <dbReference type="Proteomes" id="UP000177913"/>
    </source>
</evidence>
<proteinExistence type="predicted"/>
<comment type="caution">
    <text evidence="1">The sequence shown here is derived from an EMBL/GenBank/DDBJ whole genome shotgun (WGS) entry which is preliminary data.</text>
</comment>